<dbReference type="SUPFAM" id="SSF54909">
    <property type="entry name" value="Dimeric alpha+beta barrel"/>
    <property type="match status" value="1"/>
</dbReference>
<dbReference type="PROSITE" id="PS50956">
    <property type="entry name" value="HTH_ASNC_2"/>
    <property type="match status" value="1"/>
</dbReference>
<dbReference type="SMART" id="SM00344">
    <property type="entry name" value="HTH_ASNC"/>
    <property type="match status" value="1"/>
</dbReference>
<protein>
    <submittedName>
        <fullName evidence="5">Winged helix-turn-helix transcriptional regulator</fullName>
    </submittedName>
</protein>
<sequence>MTKALDQIDRKILTQLMRDATLPIAQLADRVGLSQTPCWKRVQKLEAQGIITGRVALVDPGAVGLGLTVLTEVEAMDHTPEWRDRFLATVTSFPEVMEVLRLGGQSDYMLRIVVPDMPAYDAVYQRLTDKVPLKGVRSRFVMEALHRKTHLPL</sequence>
<feature type="domain" description="HTH asnC-type" evidence="4">
    <location>
        <begin position="5"/>
        <end position="66"/>
    </location>
</feature>
<keyword evidence="6" id="KW-1185">Reference proteome</keyword>
<dbReference type="InterPro" id="IPR011991">
    <property type="entry name" value="ArsR-like_HTH"/>
</dbReference>
<dbReference type="AlphaFoldDB" id="A0AAE4Y759"/>
<dbReference type="EMBL" id="JAABNR010000001">
    <property type="protein sequence ID" value="NBZ86021.1"/>
    <property type="molecule type" value="Genomic_DNA"/>
</dbReference>
<dbReference type="CDD" id="cd00090">
    <property type="entry name" value="HTH_ARSR"/>
    <property type="match status" value="1"/>
</dbReference>
<evidence type="ECO:0000313" key="6">
    <source>
        <dbReference type="Proteomes" id="UP001193501"/>
    </source>
</evidence>
<dbReference type="Gene3D" id="3.30.70.920">
    <property type="match status" value="1"/>
</dbReference>
<name>A0AAE4Y759_9RHOB</name>
<dbReference type="Proteomes" id="UP001193501">
    <property type="component" value="Unassembled WGS sequence"/>
</dbReference>
<dbReference type="Gene3D" id="1.10.10.10">
    <property type="entry name" value="Winged helix-like DNA-binding domain superfamily/Winged helix DNA-binding domain"/>
    <property type="match status" value="1"/>
</dbReference>
<comment type="caution">
    <text evidence="5">The sequence shown here is derived from an EMBL/GenBank/DDBJ whole genome shotgun (WGS) entry which is preliminary data.</text>
</comment>
<dbReference type="PANTHER" id="PTHR30154">
    <property type="entry name" value="LEUCINE-RESPONSIVE REGULATORY PROTEIN"/>
    <property type="match status" value="1"/>
</dbReference>
<evidence type="ECO:0000256" key="2">
    <source>
        <dbReference type="ARBA" id="ARBA00023125"/>
    </source>
</evidence>
<dbReference type="InterPro" id="IPR019887">
    <property type="entry name" value="Tscrpt_reg_AsnC/Lrp_C"/>
</dbReference>
<dbReference type="PRINTS" id="PR00033">
    <property type="entry name" value="HTHASNC"/>
</dbReference>
<dbReference type="InterPro" id="IPR036390">
    <property type="entry name" value="WH_DNA-bd_sf"/>
</dbReference>
<dbReference type="InterPro" id="IPR011008">
    <property type="entry name" value="Dimeric_a/b-barrel"/>
</dbReference>
<evidence type="ECO:0000256" key="3">
    <source>
        <dbReference type="ARBA" id="ARBA00023163"/>
    </source>
</evidence>
<dbReference type="GO" id="GO:0043565">
    <property type="term" value="F:sequence-specific DNA binding"/>
    <property type="evidence" value="ECO:0007669"/>
    <property type="project" value="InterPro"/>
</dbReference>
<evidence type="ECO:0000313" key="5">
    <source>
        <dbReference type="EMBL" id="NBZ86021.1"/>
    </source>
</evidence>
<dbReference type="Pfam" id="PF01037">
    <property type="entry name" value="AsnC_trans_reg"/>
    <property type="match status" value="1"/>
</dbReference>
<keyword evidence="2" id="KW-0238">DNA-binding</keyword>
<gene>
    <name evidence="5" type="ORF">GV832_00365</name>
</gene>
<reference evidence="5" key="1">
    <citation type="submission" date="2020-01" db="EMBL/GenBank/DDBJ databases">
        <authorList>
            <person name="Chen W.-M."/>
        </authorList>
    </citation>
    <scope>NUCLEOTIDE SEQUENCE</scope>
    <source>
        <strain evidence="5">CYK-10</strain>
    </source>
</reference>
<dbReference type="GO" id="GO:0006355">
    <property type="term" value="P:regulation of DNA-templated transcription"/>
    <property type="evidence" value="ECO:0007669"/>
    <property type="project" value="UniProtKB-ARBA"/>
</dbReference>
<dbReference type="GO" id="GO:0043200">
    <property type="term" value="P:response to amino acid"/>
    <property type="evidence" value="ECO:0007669"/>
    <property type="project" value="TreeGrafter"/>
</dbReference>
<keyword evidence="3" id="KW-0804">Transcription</keyword>
<dbReference type="RefSeq" id="WP_227754154.1">
    <property type="nucleotide sequence ID" value="NZ_JAABNR010000001.1"/>
</dbReference>
<dbReference type="InterPro" id="IPR036388">
    <property type="entry name" value="WH-like_DNA-bd_sf"/>
</dbReference>
<dbReference type="GO" id="GO:0005829">
    <property type="term" value="C:cytosol"/>
    <property type="evidence" value="ECO:0007669"/>
    <property type="project" value="TreeGrafter"/>
</dbReference>
<dbReference type="InterPro" id="IPR019888">
    <property type="entry name" value="Tscrpt_reg_AsnC-like"/>
</dbReference>
<dbReference type="InterPro" id="IPR019885">
    <property type="entry name" value="Tscrpt_reg_HTH_AsnC-type_CS"/>
</dbReference>
<evidence type="ECO:0000259" key="4">
    <source>
        <dbReference type="PROSITE" id="PS50956"/>
    </source>
</evidence>
<dbReference type="SUPFAM" id="SSF46785">
    <property type="entry name" value="Winged helix' DNA-binding domain"/>
    <property type="match status" value="1"/>
</dbReference>
<proteinExistence type="predicted"/>
<dbReference type="PANTHER" id="PTHR30154:SF17">
    <property type="entry name" value="DNA-BINDING TRANSCRIPTIONAL ACTIVATOR DECR"/>
    <property type="match status" value="1"/>
</dbReference>
<organism evidence="5 6">
    <name type="scientific">Stagnihabitans tardus</name>
    <dbReference type="NCBI Taxonomy" id="2699202"/>
    <lineage>
        <taxon>Bacteria</taxon>
        <taxon>Pseudomonadati</taxon>
        <taxon>Pseudomonadota</taxon>
        <taxon>Alphaproteobacteria</taxon>
        <taxon>Rhodobacterales</taxon>
        <taxon>Paracoccaceae</taxon>
        <taxon>Stagnihabitans</taxon>
    </lineage>
</organism>
<evidence type="ECO:0000256" key="1">
    <source>
        <dbReference type="ARBA" id="ARBA00023015"/>
    </source>
</evidence>
<dbReference type="InterPro" id="IPR000485">
    <property type="entry name" value="AsnC-type_HTH_dom"/>
</dbReference>
<dbReference type="Pfam" id="PF13412">
    <property type="entry name" value="HTH_24"/>
    <property type="match status" value="1"/>
</dbReference>
<accession>A0AAE4Y759</accession>
<dbReference type="PROSITE" id="PS00519">
    <property type="entry name" value="HTH_ASNC_1"/>
    <property type="match status" value="1"/>
</dbReference>
<keyword evidence="1" id="KW-0805">Transcription regulation</keyword>